<dbReference type="PROSITE" id="PS50088">
    <property type="entry name" value="ANK_REPEAT"/>
    <property type="match status" value="4"/>
</dbReference>
<evidence type="ECO:0000256" key="3">
    <source>
        <dbReference type="PROSITE-ProRule" id="PRU00023"/>
    </source>
</evidence>
<evidence type="ECO:0000313" key="5">
    <source>
        <dbReference type="Proteomes" id="UP000239899"/>
    </source>
</evidence>
<dbReference type="PANTHER" id="PTHR24166:SF48">
    <property type="entry name" value="PROTEIN VAPYRIN"/>
    <property type="match status" value="1"/>
</dbReference>
<evidence type="ECO:0000256" key="2">
    <source>
        <dbReference type="ARBA" id="ARBA00023043"/>
    </source>
</evidence>
<dbReference type="SUPFAM" id="SSF48403">
    <property type="entry name" value="Ankyrin repeat"/>
    <property type="match status" value="1"/>
</dbReference>
<dbReference type="InterPro" id="IPR036770">
    <property type="entry name" value="Ankyrin_rpt-contain_sf"/>
</dbReference>
<keyword evidence="5" id="KW-1185">Reference proteome</keyword>
<dbReference type="InterPro" id="IPR050889">
    <property type="entry name" value="Dendritic_Spine_Reg/Scaffold"/>
</dbReference>
<proteinExistence type="predicted"/>
<accession>A0A2P6TSP0</accession>
<gene>
    <name evidence="4" type="ORF">C2E21_4187</name>
</gene>
<keyword evidence="4" id="KW-0808">Transferase</keyword>
<sequence>MGPPKVAPPSPERQAPAGVVLAPAAAAELLRAAAAVSPAALAPVLAAGVPVNVADESGMTALHLAAKCGSPVGPLIAAGADANAKRVGDAATPLHLACGFGNVAGSRALLAAGADANAACKQGSRPLHWAARSSPGCVRALLEAGADPSQLCNDGSVGGWTALMLSAGSGQAKSVSLLLGAGAAVDAARGDGVTALMLAAGCGSEECVGHLLGAGASPFRRDLRGDSALHHGARAGSEPCVQALLGAGADPASANRAGETAQQVASGAGAPGVAMLLWEAAAQAAAAAEAAAQAAAAAAALELERQRAEEAAKPAIMLTRVQSAPILGLVRRTLSAVPEDSPMEDSDLDDSAQEMDIGPIARAQVRRALKSIAMKQQKLQLTAEAQAQRSSHSFS</sequence>
<reference evidence="4 5" key="1">
    <citation type="journal article" date="2018" name="Plant J.">
        <title>Genome sequences of Chlorella sorokiniana UTEX 1602 and Micractinium conductrix SAG 241.80: implications to maltose excretion by a green alga.</title>
        <authorList>
            <person name="Arriola M.B."/>
            <person name="Velmurugan N."/>
            <person name="Zhang Y."/>
            <person name="Plunkett M.H."/>
            <person name="Hondzo H."/>
            <person name="Barney B.M."/>
        </authorList>
    </citation>
    <scope>NUCLEOTIDE SEQUENCE [LARGE SCALE GENOMIC DNA]</scope>
    <source>
        <strain evidence="5">UTEX 1602</strain>
    </source>
</reference>
<dbReference type="PANTHER" id="PTHR24166">
    <property type="entry name" value="ROLLING PEBBLES, ISOFORM B"/>
    <property type="match status" value="1"/>
</dbReference>
<feature type="repeat" description="ANK" evidence="3">
    <location>
        <begin position="224"/>
        <end position="256"/>
    </location>
</feature>
<dbReference type="OrthoDB" id="20872at2759"/>
<keyword evidence="1" id="KW-0677">Repeat</keyword>
<comment type="caution">
    <text evidence="4">The sequence shown here is derived from an EMBL/GenBank/DDBJ whole genome shotgun (WGS) entry which is preliminary data.</text>
</comment>
<dbReference type="Gene3D" id="1.25.40.20">
    <property type="entry name" value="Ankyrin repeat-containing domain"/>
    <property type="match status" value="2"/>
</dbReference>
<dbReference type="STRING" id="3076.A0A2P6TSP0"/>
<organism evidence="4 5">
    <name type="scientific">Chlorella sorokiniana</name>
    <name type="common">Freshwater green alga</name>
    <dbReference type="NCBI Taxonomy" id="3076"/>
    <lineage>
        <taxon>Eukaryota</taxon>
        <taxon>Viridiplantae</taxon>
        <taxon>Chlorophyta</taxon>
        <taxon>core chlorophytes</taxon>
        <taxon>Trebouxiophyceae</taxon>
        <taxon>Chlorellales</taxon>
        <taxon>Chlorellaceae</taxon>
        <taxon>Chlorella clade</taxon>
        <taxon>Chlorella</taxon>
    </lineage>
</organism>
<dbReference type="AlphaFoldDB" id="A0A2P6TSP0"/>
<dbReference type="SMART" id="SM00248">
    <property type="entry name" value="ANK"/>
    <property type="match status" value="6"/>
</dbReference>
<keyword evidence="2 3" id="KW-0040">ANK repeat</keyword>
<dbReference type="Pfam" id="PF00023">
    <property type="entry name" value="Ank"/>
    <property type="match status" value="1"/>
</dbReference>
<dbReference type="EMBL" id="LHPG02000007">
    <property type="protein sequence ID" value="PRW57080.1"/>
    <property type="molecule type" value="Genomic_DNA"/>
</dbReference>
<dbReference type="Proteomes" id="UP000239899">
    <property type="component" value="Unassembled WGS sequence"/>
</dbReference>
<name>A0A2P6TSP0_CHLSO</name>
<dbReference type="PROSITE" id="PS50297">
    <property type="entry name" value="ANK_REP_REGION"/>
    <property type="match status" value="2"/>
</dbReference>
<feature type="repeat" description="ANK" evidence="3">
    <location>
        <begin position="191"/>
        <end position="223"/>
    </location>
</feature>
<dbReference type="GO" id="GO:0016301">
    <property type="term" value="F:kinase activity"/>
    <property type="evidence" value="ECO:0007669"/>
    <property type="project" value="UniProtKB-KW"/>
</dbReference>
<dbReference type="InterPro" id="IPR002110">
    <property type="entry name" value="Ankyrin_rpt"/>
</dbReference>
<dbReference type="Pfam" id="PF12796">
    <property type="entry name" value="Ank_2"/>
    <property type="match status" value="2"/>
</dbReference>
<evidence type="ECO:0000256" key="1">
    <source>
        <dbReference type="ARBA" id="ARBA00022737"/>
    </source>
</evidence>
<protein>
    <submittedName>
        <fullName evidence="4">TKL kinase</fullName>
    </submittedName>
</protein>
<evidence type="ECO:0000313" key="4">
    <source>
        <dbReference type="EMBL" id="PRW57080.1"/>
    </source>
</evidence>
<keyword evidence="4" id="KW-0418">Kinase</keyword>
<feature type="repeat" description="ANK" evidence="3">
    <location>
        <begin position="89"/>
        <end position="121"/>
    </location>
</feature>
<feature type="repeat" description="ANK" evidence="3">
    <location>
        <begin position="158"/>
        <end position="190"/>
    </location>
</feature>